<evidence type="ECO:0000313" key="2">
    <source>
        <dbReference type="Proteomes" id="UP000009096"/>
    </source>
</evidence>
<dbReference type="EMBL" id="CM000587">
    <property type="protein sequence ID" value="EWG48980.1"/>
    <property type="molecule type" value="Genomic_DNA"/>
</dbReference>
<proteinExistence type="predicted"/>
<dbReference type="VEuPathDB" id="FungiDB:FVEG_16374"/>
<name>W7MN57_GIBM7</name>
<gene>
    <name evidence="1" type="ORF">FVEG_16374</name>
</gene>
<dbReference type="EMBL" id="DS022252">
    <property type="protein sequence ID" value="EWG48980.1"/>
    <property type="molecule type" value="Genomic_DNA"/>
</dbReference>
<dbReference type="OrthoDB" id="5064571at2759"/>
<keyword evidence="2" id="KW-1185">Reference proteome</keyword>
<dbReference type="KEGG" id="fvr:FVEG_16374"/>
<dbReference type="AlphaFoldDB" id="W7MN57"/>
<dbReference type="GeneID" id="30073250"/>
<dbReference type="RefSeq" id="XP_018755171.1">
    <property type="nucleotide sequence ID" value="XM_018905620.1"/>
</dbReference>
<sequence>MFGDTQDGALLEANVYCLLSKYGLSDESFALWHKRNLPHPLYSSRRDIVFRMNALYHRLMDSFNFGPKIVPWFTQKLPYSVCAG</sequence>
<reference evidence="1 2" key="1">
    <citation type="journal article" date="2010" name="Nature">
        <title>Comparative genomics reveals mobile pathogenicity chromosomes in Fusarium.</title>
        <authorList>
            <person name="Ma L.J."/>
            <person name="van der Does H.C."/>
            <person name="Borkovich K.A."/>
            <person name="Coleman J.J."/>
            <person name="Daboussi M.J."/>
            <person name="Di Pietro A."/>
            <person name="Dufresne M."/>
            <person name="Freitag M."/>
            <person name="Grabherr M."/>
            <person name="Henrissat B."/>
            <person name="Houterman P.M."/>
            <person name="Kang S."/>
            <person name="Shim W.B."/>
            <person name="Woloshuk C."/>
            <person name="Xie X."/>
            <person name="Xu J.R."/>
            <person name="Antoniw J."/>
            <person name="Baker S.E."/>
            <person name="Bluhm B.H."/>
            <person name="Breakspear A."/>
            <person name="Brown D.W."/>
            <person name="Butchko R.A."/>
            <person name="Chapman S."/>
            <person name="Coulson R."/>
            <person name="Coutinho P.M."/>
            <person name="Danchin E.G."/>
            <person name="Diener A."/>
            <person name="Gale L.R."/>
            <person name="Gardiner D.M."/>
            <person name="Goff S."/>
            <person name="Hammond-Kosack K.E."/>
            <person name="Hilburn K."/>
            <person name="Hua-Van A."/>
            <person name="Jonkers W."/>
            <person name="Kazan K."/>
            <person name="Kodira C.D."/>
            <person name="Koehrsen M."/>
            <person name="Kumar L."/>
            <person name="Lee Y.H."/>
            <person name="Li L."/>
            <person name="Manners J.M."/>
            <person name="Miranda-Saavedra D."/>
            <person name="Mukherjee M."/>
            <person name="Park G."/>
            <person name="Park J."/>
            <person name="Park S.Y."/>
            <person name="Proctor R.H."/>
            <person name="Regev A."/>
            <person name="Ruiz-Roldan M.C."/>
            <person name="Sain D."/>
            <person name="Sakthikumar S."/>
            <person name="Sykes S."/>
            <person name="Schwartz D.C."/>
            <person name="Turgeon B.G."/>
            <person name="Wapinski I."/>
            <person name="Yoder O."/>
            <person name="Young S."/>
            <person name="Zeng Q."/>
            <person name="Zhou S."/>
            <person name="Galagan J."/>
            <person name="Cuomo C.A."/>
            <person name="Kistler H.C."/>
            <person name="Rep M."/>
        </authorList>
    </citation>
    <scope>NUCLEOTIDE SEQUENCE [LARGE SCALE GENOMIC DNA]</scope>
    <source>
        <strain evidence="2">M3125 / FGSC 7600</strain>
    </source>
</reference>
<evidence type="ECO:0000313" key="1">
    <source>
        <dbReference type="EMBL" id="EWG48980.1"/>
    </source>
</evidence>
<organism evidence="1 2">
    <name type="scientific">Gibberella moniliformis (strain M3125 / FGSC 7600)</name>
    <name type="common">Maize ear and stalk rot fungus</name>
    <name type="synonym">Fusarium verticillioides</name>
    <dbReference type="NCBI Taxonomy" id="334819"/>
    <lineage>
        <taxon>Eukaryota</taxon>
        <taxon>Fungi</taxon>
        <taxon>Dikarya</taxon>
        <taxon>Ascomycota</taxon>
        <taxon>Pezizomycotina</taxon>
        <taxon>Sordariomycetes</taxon>
        <taxon>Hypocreomycetidae</taxon>
        <taxon>Hypocreales</taxon>
        <taxon>Nectriaceae</taxon>
        <taxon>Fusarium</taxon>
        <taxon>Fusarium fujikuroi species complex</taxon>
    </lineage>
</organism>
<dbReference type="Proteomes" id="UP000009096">
    <property type="component" value="Chromosome 10"/>
</dbReference>
<protein>
    <submittedName>
        <fullName evidence="1">Uncharacterized protein</fullName>
    </submittedName>
</protein>
<accession>W7MN57</accession>